<keyword evidence="8 11" id="KW-0067">ATP-binding</keyword>
<dbReference type="SUPFAM" id="SSF53613">
    <property type="entry name" value="Ribokinase-like"/>
    <property type="match status" value="1"/>
</dbReference>
<dbReference type="EMBL" id="SXDP01000001">
    <property type="protein sequence ID" value="NEZ45769.1"/>
    <property type="molecule type" value="Genomic_DNA"/>
</dbReference>
<dbReference type="GO" id="GO:0005524">
    <property type="term" value="F:ATP binding"/>
    <property type="evidence" value="ECO:0007669"/>
    <property type="project" value="UniProtKB-UniRule"/>
</dbReference>
<evidence type="ECO:0000256" key="1">
    <source>
        <dbReference type="ARBA" id="ARBA00001771"/>
    </source>
</evidence>
<keyword evidence="9 11" id="KW-0460">Magnesium</keyword>
<feature type="binding site" evidence="11">
    <location>
        <position position="179"/>
    </location>
    <ligand>
        <name>ATP</name>
        <dbReference type="ChEBI" id="CHEBI:30616"/>
    </ligand>
</feature>
<evidence type="ECO:0000256" key="11">
    <source>
        <dbReference type="HAMAP-Rule" id="MF_00228"/>
    </source>
</evidence>
<sequence>MIQEGLTINKLLEIKQSVNLRKPLIHCITNPISINDCANMILAVGAKPIMAEHPLEVSEITSVSKALGVNLGNITDIRMKSMIISGKIAFQRKIPQVIDLVGVACSKLRLNYAKEFISQCHPNVIKGNMSEIKAICGIDNYSKGIDVGYYDVVTEENCNETIKFLNKLALKTGAVIVATGLMDIITNGNYTYLIKNGCEKLSMITGTGCMLNGLIASYISSGYILEGSILAVALMGICGEISNNSKGNGSFKVELIDNMSTISEDMIKDKINCKLLCI</sequence>
<keyword evidence="7 11" id="KW-0418">Kinase</keyword>
<dbReference type="GO" id="GO:0009229">
    <property type="term" value="P:thiamine diphosphate biosynthetic process"/>
    <property type="evidence" value="ECO:0007669"/>
    <property type="project" value="UniProtKB-UniRule"/>
</dbReference>
<accession>A0A6M0R838</accession>
<evidence type="ECO:0000256" key="10">
    <source>
        <dbReference type="ARBA" id="ARBA00022977"/>
    </source>
</evidence>
<proteinExistence type="inferred from homology"/>
<dbReference type="InterPro" id="IPR000417">
    <property type="entry name" value="Hyethyz_kinase"/>
</dbReference>
<evidence type="ECO:0000256" key="8">
    <source>
        <dbReference type="ARBA" id="ARBA00022840"/>
    </source>
</evidence>
<name>A0A6M0R838_9CLOT</name>
<evidence type="ECO:0000256" key="5">
    <source>
        <dbReference type="ARBA" id="ARBA00022723"/>
    </source>
</evidence>
<dbReference type="PIRSF" id="PIRSF000513">
    <property type="entry name" value="Thz_kinase"/>
    <property type="match status" value="1"/>
</dbReference>
<dbReference type="CDD" id="cd01170">
    <property type="entry name" value="THZ_kinase"/>
    <property type="match status" value="1"/>
</dbReference>
<dbReference type="GO" id="GO:0009228">
    <property type="term" value="P:thiamine biosynthetic process"/>
    <property type="evidence" value="ECO:0007669"/>
    <property type="project" value="UniProtKB-KW"/>
</dbReference>
<evidence type="ECO:0000256" key="6">
    <source>
        <dbReference type="ARBA" id="ARBA00022741"/>
    </source>
</evidence>
<comment type="caution">
    <text evidence="12">The sequence shown here is derived from an EMBL/GenBank/DDBJ whole genome shotgun (WGS) entry which is preliminary data.</text>
</comment>
<dbReference type="EC" id="2.7.1.50" evidence="11"/>
<keyword evidence="5 11" id="KW-0479">Metal-binding</keyword>
<dbReference type="Pfam" id="PF02110">
    <property type="entry name" value="HK"/>
    <property type="match status" value="1"/>
</dbReference>
<dbReference type="RefSeq" id="WP_163248172.1">
    <property type="nucleotide sequence ID" value="NZ_SXDP01000001.1"/>
</dbReference>
<keyword evidence="10 11" id="KW-0784">Thiamine biosynthesis</keyword>
<evidence type="ECO:0000256" key="4">
    <source>
        <dbReference type="ARBA" id="ARBA00022679"/>
    </source>
</evidence>
<evidence type="ECO:0000256" key="2">
    <source>
        <dbReference type="ARBA" id="ARBA00001946"/>
    </source>
</evidence>
<dbReference type="AlphaFoldDB" id="A0A6M0R838"/>
<reference evidence="12 13" key="1">
    <citation type="submission" date="2019-04" db="EMBL/GenBank/DDBJ databases">
        <title>Genome sequencing of Clostridium botulinum Groups I-IV and Clostridium butyricum.</title>
        <authorList>
            <person name="Brunt J."/>
            <person name="Van Vliet A.H.M."/>
            <person name="Stringer S.C."/>
            <person name="Carter A.T."/>
            <person name="Peck M.W."/>
        </authorList>
    </citation>
    <scope>NUCLEOTIDE SEQUENCE [LARGE SCALE GENOMIC DNA]</scope>
    <source>
        <strain evidence="12 13">IFR 18/094</strain>
    </source>
</reference>
<gene>
    <name evidence="11 12" type="primary">thiM</name>
    <name evidence="12" type="ORF">FDF74_00930</name>
</gene>
<comment type="cofactor">
    <cofactor evidence="2 11">
        <name>Mg(2+)</name>
        <dbReference type="ChEBI" id="CHEBI:18420"/>
    </cofactor>
</comment>
<comment type="similarity">
    <text evidence="11">Belongs to the Thz kinase family.</text>
</comment>
<dbReference type="Gene3D" id="3.40.1190.20">
    <property type="match status" value="1"/>
</dbReference>
<dbReference type="UniPathway" id="UPA00060">
    <property type="reaction ID" value="UER00139"/>
</dbReference>
<keyword evidence="13" id="KW-1185">Reference proteome</keyword>
<feature type="binding site" evidence="11">
    <location>
        <position position="126"/>
    </location>
    <ligand>
        <name>ATP</name>
        <dbReference type="ChEBI" id="CHEBI:30616"/>
    </ligand>
</feature>
<dbReference type="GO" id="GO:0000287">
    <property type="term" value="F:magnesium ion binding"/>
    <property type="evidence" value="ECO:0007669"/>
    <property type="project" value="UniProtKB-UniRule"/>
</dbReference>
<protein>
    <recommendedName>
        <fullName evidence="11">Hydroxyethylthiazole kinase</fullName>
        <ecNumber evidence="11">2.7.1.50</ecNumber>
    </recommendedName>
    <alternativeName>
        <fullName evidence="11">4-methyl-5-beta-hydroxyethylthiazole kinase</fullName>
        <shortName evidence="11">TH kinase</shortName>
        <shortName evidence="11">Thz kinase</shortName>
    </alternativeName>
</protein>
<evidence type="ECO:0000256" key="9">
    <source>
        <dbReference type="ARBA" id="ARBA00022842"/>
    </source>
</evidence>
<dbReference type="InterPro" id="IPR029056">
    <property type="entry name" value="Ribokinase-like"/>
</dbReference>
<dbReference type="Proteomes" id="UP000473885">
    <property type="component" value="Unassembled WGS sequence"/>
</dbReference>
<comment type="catalytic activity">
    <reaction evidence="1 11">
        <text>5-(2-hydroxyethyl)-4-methylthiazole + ATP = 4-methyl-5-(2-phosphooxyethyl)-thiazole + ADP + H(+)</text>
        <dbReference type="Rhea" id="RHEA:24212"/>
        <dbReference type="ChEBI" id="CHEBI:15378"/>
        <dbReference type="ChEBI" id="CHEBI:17957"/>
        <dbReference type="ChEBI" id="CHEBI:30616"/>
        <dbReference type="ChEBI" id="CHEBI:58296"/>
        <dbReference type="ChEBI" id="CHEBI:456216"/>
        <dbReference type="EC" id="2.7.1.50"/>
    </reaction>
</comment>
<keyword evidence="4 11" id="KW-0808">Transferase</keyword>
<evidence type="ECO:0000313" key="13">
    <source>
        <dbReference type="Proteomes" id="UP000473885"/>
    </source>
</evidence>
<dbReference type="HAMAP" id="MF_00228">
    <property type="entry name" value="Thz_kinase"/>
    <property type="match status" value="1"/>
</dbReference>
<evidence type="ECO:0000256" key="3">
    <source>
        <dbReference type="ARBA" id="ARBA00004868"/>
    </source>
</evidence>
<feature type="binding site" evidence="11">
    <location>
        <position position="206"/>
    </location>
    <ligand>
        <name>substrate</name>
    </ligand>
</feature>
<feature type="binding site" evidence="11">
    <location>
        <position position="50"/>
    </location>
    <ligand>
        <name>substrate</name>
    </ligand>
</feature>
<dbReference type="NCBIfam" id="NF006830">
    <property type="entry name" value="PRK09355.1"/>
    <property type="match status" value="1"/>
</dbReference>
<organism evidence="12 13">
    <name type="scientific">Clostridium niameyense</name>
    <dbReference type="NCBI Taxonomy" id="1622073"/>
    <lineage>
        <taxon>Bacteria</taxon>
        <taxon>Bacillati</taxon>
        <taxon>Bacillota</taxon>
        <taxon>Clostridia</taxon>
        <taxon>Eubacteriales</taxon>
        <taxon>Clostridiaceae</taxon>
        <taxon>Clostridium</taxon>
    </lineage>
</organism>
<keyword evidence="6 11" id="KW-0547">Nucleotide-binding</keyword>
<dbReference type="PRINTS" id="PR01099">
    <property type="entry name" value="HYETHTZKNASE"/>
</dbReference>
<comment type="pathway">
    <text evidence="3 11">Cofactor biosynthesis; thiamine diphosphate biosynthesis; 4-methyl-5-(2-phosphoethyl)-thiazole from 5-(2-hydroxyethyl)-4-methylthiazole: step 1/1.</text>
</comment>
<comment type="function">
    <text evidence="11">Catalyzes the phosphorylation of the hydroxyl group of 4-methyl-5-beta-hydroxyethylthiazole (THZ).</text>
</comment>
<dbReference type="GO" id="GO:0004417">
    <property type="term" value="F:hydroxyethylthiazole kinase activity"/>
    <property type="evidence" value="ECO:0007669"/>
    <property type="project" value="UniProtKB-UniRule"/>
</dbReference>
<evidence type="ECO:0000313" key="12">
    <source>
        <dbReference type="EMBL" id="NEZ45769.1"/>
    </source>
</evidence>
<evidence type="ECO:0000256" key="7">
    <source>
        <dbReference type="ARBA" id="ARBA00022777"/>
    </source>
</evidence>